<reference evidence="3" key="1">
    <citation type="journal article" date="2014" name="Int. J. Syst. Evol. Microbiol.">
        <title>Complete genome sequence of Corynebacterium casei LMG S-19264T (=DSM 44701T), isolated from a smear-ripened cheese.</title>
        <authorList>
            <consortium name="US DOE Joint Genome Institute (JGI-PGF)"/>
            <person name="Walter F."/>
            <person name="Albersmeier A."/>
            <person name="Kalinowski J."/>
            <person name="Ruckert C."/>
        </authorList>
    </citation>
    <scope>NUCLEOTIDE SEQUENCE</scope>
    <source>
        <strain evidence="3">CGMCC 4.7368</strain>
    </source>
</reference>
<accession>A0A917ZHI1</accession>
<feature type="domain" description="ChsH2 C-terminal OB-fold" evidence="1">
    <location>
        <begin position="56"/>
        <end position="121"/>
    </location>
</feature>
<name>A0A917ZHI1_9ACTN</name>
<dbReference type="PANTHER" id="PTHR34075:SF5">
    <property type="entry name" value="BLR3430 PROTEIN"/>
    <property type="match status" value="1"/>
</dbReference>
<dbReference type="Proteomes" id="UP000646523">
    <property type="component" value="Unassembled WGS sequence"/>
</dbReference>
<feature type="domain" description="ChsH2 rubredoxin-like zinc ribbon" evidence="2">
    <location>
        <begin position="23"/>
        <end position="53"/>
    </location>
</feature>
<evidence type="ECO:0000313" key="4">
    <source>
        <dbReference type="Proteomes" id="UP000646523"/>
    </source>
</evidence>
<evidence type="ECO:0000313" key="3">
    <source>
        <dbReference type="EMBL" id="GGO83170.1"/>
    </source>
</evidence>
<gene>
    <name evidence="3" type="ORF">GCM10012289_76070</name>
</gene>
<evidence type="ECO:0000259" key="1">
    <source>
        <dbReference type="Pfam" id="PF01796"/>
    </source>
</evidence>
<dbReference type="InterPro" id="IPR052513">
    <property type="entry name" value="Thioester_dehydratase-like"/>
</dbReference>
<dbReference type="SUPFAM" id="SSF50249">
    <property type="entry name" value="Nucleic acid-binding proteins"/>
    <property type="match status" value="1"/>
</dbReference>
<dbReference type="PANTHER" id="PTHR34075">
    <property type="entry name" value="BLR3430 PROTEIN"/>
    <property type="match status" value="1"/>
</dbReference>
<proteinExistence type="predicted"/>
<keyword evidence="4" id="KW-1185">Reference proteome</keyword>
<comment type="caution">
    <text evidence="3">The sequence shown here is derived from an EMBL/GenBank/DDBJ whole genome shotgun (WGS) entry which is preliminary data.</text>
</comment>
<dbReference type="InterPro" id="IPR022002">
    <property type="entry name" value="ChsH2_Znr"/>
</dbReference>
<evidence type="ECO:0000259" key="2">
    <source>
        <dbReference type="Pfam" id="PF12172"/>
    </source>
</evidence>
<organism evidence="3 4">
    <name type="scientific">Nonomuraea cavernae</name>
    <dbReference type="NCBI Taxonomy" id="2045107"/>
    <lineage>
        <taxon>Bacteria</taxon>
        <taxon>Bacillati</taxon>
        <taxon>Actinomycetota</taxon>
        <taxon>Actinomycetes</taxon>
        <taxon>Streptosporangiales</taxon>
        <taxon>Streptosporangiaceae</taxon>
        <taxon>Nonomuraea</taxon>
    </lineage>
</organism>
<dbReference type="Pfam" id="PF01796">
    <property type="entry name" value="OB_ChsH2_C"/>
    <property type="match status" value="1"/>
</dbReference>
<sequence>MILVRMTLAIDGWFTIDDNGACLIGTRCAACGTVAFPPRHGFCPSPRCESESMAETRLSRRGRIWSYTNACYPPPAPFVAAEPYLPVTLAAVELAEEGIVVLGQVKDLTVDDLQVGMEVELTHGALADGPLVWMWGRVS</sequence>
<dbReference type="AlphaFoldDB" id="A0A917ZHI1"/>
<dbReference type="Pfam" id="PF12172">
    <property type="entry name" value="zf-ChsH2"/>
    <property type="match status" value="1"/>
</dbReference>
<protein>
    <submittedName>
        <fullName evidence="3">Benzoylsuccinyl-CoA thiolase</fullName>
    </submittedName>
</protein>
<dbReference type="EMBL" id="BMNH01000049">
    <property type="protein sequence ID" value="GGO83170.1"/>
    <property type="molecule type" value="Genomic_DNA"/>
</dbReference>
<dbReference type="InterPro" id="IPR012340">
    <property type="entry name" value="NA-bd_OB-fold"/>
</dbReference>
<dbReference type="Gene3D" id="6.10.30.10">
    <property type="match status" value="1"/>
</dbReference>
<reference evidence="3" key="2">
    <citation type="submission" date="2020-09" db="EMBL/GenBank/DDBJ databases">
        <authorList>
            <person name="Sun Q."/>
            <person name="Zhou Y."/>
        </authorList>
    </citation>
    <scope>NUCLEOTIDE SEQUENCE</scope>
    <source>
        <strain evidence="3">CGMCC 4.7368</strain>
    </source>
</reference>
<dbReference type="InterPro" id="IPR002878">
    <property type="entry name" value="ChsH2_C"/>
</dbReference>